<comment type="similarity">
    <text evidence="9">Belongs to the ABC transporter superfamily. Lipid exporter (TC 3.A.1.106) family.</text>
</comment>
<keyword evidence="8 11" id="KW-0472">Membrane</keyword>
<dbReference type="PANTHER" id="PTHR43394">
    <property type="entry name" value="ATP-DEPENDENT PERMEASE MDL1, MITOCHONDRIAL"/>
    <property type="match status" value="1"/>
</dbReference>
<reference evidence="14 15" key="1">
    <citation type="submission" date="2011-05" db="EMBL/GenBank/DDBJ databases">
        <title>Complete sequence of chromosome of Frankia symbiont of Datisca glomerata.</title>
        <authorList>
            <consortium name="US DOE Joint Genome Institute"/>
            <person name="Lucas S."/>
            <person name="Han J."/>
            <person name="Lapidus A."/>
            <person name="Cheng J.-F."/>
            <person name="Goodwin L."/>
            <person name="Pitluck S."/>
            <person name="Peters L."/>
            <person name="Mikhailova N."/>
            <person name="Chertkov O."/>
            <person name="Teshima H."/>
            <person name="Han C."/>
            <person name="Tapia R."/>
            <person name="Land M."/>
            <person name="Hauser L."/>
            <person name="Kyrpides N."/>
            <person name="Ivanova N."/>
            <person name="Pagani I."/>
            <person name="Berry A."/>
            <person name="Pawlowski K."/>
            <person name="Persson T."/>
            <person name="Vanden Heuvel B."/>
            <person name="Benson D."/>
            <person name="Woyke T."/>
        </authorList>
    </citation>
    <scope>NUCLEOTIDE SEQUENCE [LARGE SCALE GENOMIC DNA]</scope>
    <source>
        <strain evidence="15">4085684</strain>
    </source>
</reference>
<dbReference type="GO" id="GO:0005886">
    <property type="term" value="C:plasma membrane"/>
    <property type="evidence" value="ECO:0007669"/>
    <property type="project" value="UniProtKB-SubCell"/>
</dbReference>
<name>F8B6D5_9ACTN</name>
<evidence type="ECO:0000256" key="3">
    <source>
        <dbReference type="ARBA" id="ARBA00022475"/>
    </source>
</evidence>
<dbReference type="CDD" id="cd18546">
    <property type="entry name" value="ABC_6TM_Rv0194_D2_like"/>
    <property type="match status" value="1"/>
</dbReference>
<dbReference type="CDD" id="cd18543">
    <property type="entry name" value="ABC_6TM_Rv0194_D1_like"/>
    <property type="match status" value="1"/>
</dbReference>
<feature type="transmembrane region" description="Helical" evidence="11">
    <location>
        <begin position="47"/>
        <end position="67"/>
    </location>
</feature>
<gene>
    <name evidence="14" type="ordered locus">FsymDg_1784</name>
</gene>
<feature type="region of interest" description="Disordered" evidence="10">
    <location>
        <begin position="1333"/>
        <end position="1369"/>
    </location>
</feature>
<dbReference type="InterPro" id="IPR003439">
    <property type="entry name" value="ABC_transporter-like_ATP-bd"/>
</dbReference>
<evidence type="ECO:0000256" key="4">
    <source>
        <dbReference type="ARBA" id="ARBA00022692"/>
    </source>
</evidence>
<dbReference type="SUPFAM" id="SSF52540">
    <property type="entry name" value="P-loop containing nucleoside triphosphate hydrolases"/>
    <property type="match status" value="2"/>
</dbReference>
<dbReference type="PROSITE" id="PS50893">
    <property type="entry name" value="ABC_TRANSPORTER_2"/>
    <property type="match status" value="2"/>
</dbReference>
<dbReference type="SUPFAM" id="SSF90123">
    <property type="entry name" value="ABC transporter transmembrane region"/>
    <property type="match status" value="2"/>
</dbReference>
<feature type="transmembrane region" description="Helical" evidence="11">
    <location>
        <begin position="1022"/>
        <end position="1044"/>
    </location>
</feature>
<dbReference type="STRING" id="656024.FsymDg_1784"/>
<feature type="compositionally biased region" description="Gly residues" evidence="10">
    <location>
        <begin position="430"/>
        <end position="444"/>
    </location>
</feature>
<keyword evidence="2" id="KW-0813">Transport</keyword>
<dbReference type="GO" id="GO:0005737">
    <property type="term" value="C:cytoplasm"/>
    <property type="evidence" value="ECO:0007669"/>
    <property type="project" value="UniProtKB-ARBA"/>
</dbReference>
<dbReference type="Gene3D" id="3.40.50.300">
    <property type="entry name" value="P-loop containing nucleotide triphosphate hydrolases"/>
    <property type="match status" value="2"/>
</dbReference>
<dbReference type="Proteomes" id="UP000001549">
    <property type="component" value="Chromosome"/>
</dbReference>
<dbReference type="Pfam" id="PF00005">
    <property type="entry name" value="ABC_tran"/>
    <property type="match status" value="2"/>
</dbReference>
<feature type="domain" description="ABC transmembrane type-1" evidence="13">
    <location>
        <begin position="777"/>
        <end position="1059"/>
    </location>
</feature>
<evidence type="ECO:0000256" key="6">
    <source>
        <dbReference type="ARBA" id="ARBA00022840"/>
    </source>
</evidence>
<accession>F8B6D5</accession>
<dbReference type="KEGG" id="fsy:FsymDg_1784"/>
<dbReference type="eggNOG" id="COG1132">
    <property type="taxonomic scope" value="Bacteria"/>
</dbReference>
<feature type="region of interest" description="Disordered" evidence="10">
    <location>
        <begin position="426"/>
        <end position="447"/>
    </location>
</feature>
<dbReference type="InterPro" id="IPR003593">
    <property type="entry name" value="AAA+_ATPase"/>
</dbReference>
<feature type="transmembrane region" description="Helical" evidence="11">
    <location>
        <begin position="916"/>
        <end position="936"/>
    </location>
</feature>
<sequence>MTPGSTGQSTGPAQPTPPTPPAWLVQPARSASGTGWLRRLGGCVLRYRRNAAVASGAAVLATVLAVITPLIERGVVDNVVVDHRHPLAPYVIALLVAGALRFAASCVRRTTGGRLSLDVQYDLRDAVFAALARFDGVRQDGMRTGQIVSRAISDVTAIQGLLSYLPWLGGNLLLLVLTIAIMAVLSPLLTLLALAVGPLLLLIGLRARRTVFPATWAAQQQAGEVAGVVDEAVAGVRVVKGFGQEERELAGLTASARVLFALRMRAVTITSRYLPALAAVPAVGQVGVLALGGWLALRGHISLGTFLAFSTYLGELVAPTRMLANLLTVGQQARASAIRVFELIDTAPVVAERAGAVSLGRARGTIEFDDVTFGYTRDRPVLDGFRLRVEAGETLALVGASGSGKSTVAALLSRIYDVDAGSGASSGASSGAGPGTGPDSGPGAGAVRIDGHDVRELTLASLRAQIGMVFEDSFLFSDTVRANIAYGRPDAGDAEIVAAARAARADGFIRELPDGYDTVVGEQGLTFSGGQRQRIALARALLVDPPVLVMDDATSAVDVRVEAEIHTALRQIMRGRTTLLIAHRRSTLHLADRIAVLDAGRVVDVGAHEELTVRCPLYTMLLSGPGLDRAGAGSDQTGNGSHPANPANPANPVNQVNQVSQADADKGRANGGRSAAFAGALTPRMRPVPGTWVGAGLDGMRPARPARGGRAGGFGGRGAGFGGGPFADTPATPELLAQVARLPPATEPVRVSETDAAAPDPAFSLRRLLRAVPGLLAVGLLLVALDAAASLAMPALVRHGVDAGVSTGASPVLFATSAVALAVVLAAWGGQVVQARVTGRMGERLLFVLRVKTFVQLQRLGLDYYERELSGRIMTRMTTDVDALSTFLQTGLTTAVVALASFVGIGIALVVLNVELALVVLPMLPVGIAVTLVFRAKSSAAYTESRERVSAVNAALQENLAGIRVVQAFRRQERNQDDFRVLAERYRASRMRAQRMIALYFPFMEFCSELAAALVLGAGAGLVASGSLTTGGLIAYLLYINLFFAPVQQLSQVFDGYQQAKVGLRRIRDLLRTPTSTPPAADPVPVGRLAGRITLEDVSFRYAGTSRPALDGVSLRVAAGETVALVGETGAGKSTVVKLVARFYDATGGVVRVDGTDVTRFDLAGYRHRLGVVPQEAFLFSGTVRDAIAYARPEAEDTEVVAAASAVGAHEMIIRLPGGYHHPVGERGRGLSAGQRQLLALARAALADPDILLLDEATASLDLATEAAVTEATEHVARRRTTLVVAHRLTTAARADRVVVMAAGRVVEQGPHAELLRAGGRYARMWAEFNGADGPASGHAPETVLPDQARSAPPDPGHPPSPGAVCNRM</sequence>
<feature type="transmembrane region" description="Helical" evidence="11">
    <location>
        <begin position="87"/>
        <end position="104"/>
    </location>
</feature>
<evidence type="ECO:0000259" key="13">
    <source>
        <dbReference type="PROSITE" id="PS50929"/>
    </source>
</evidence>
<evidence type="ECO:0000313" key="15">
    <source>
        <dbReference type="Proteomes" id="UP000001549"/>
    </source>
</evidence>
<feature type="compositionally biased region" description="Low complexity" evidence="10">
    <location>
        <begin position="643"/>
        <end position="654"/>
    </location>
</feature>
<evidence type="ECO:0000256" key="7">
    <source>
        <dbReference type="ARBA" id="ARBA00022989"/>
    </source>
</evidence>
<dbReference type="PANTHER" id="PTHR43394:SF1">
    <property type="entry name" value="ATP-BINDING CASSETTE SUB-FAMILY B MEMBER 10, MITOCHONDRIAL"/>
    <property type="match status" value="1"/>
</dbReference>
<dbReference type="HOGENOM" id="CLU_000604_17_6_11"/>
<feature type="transmembrane region" description="Helical" evidence="11">
    <location>
        <begin position="886"/>
        <end position="910"/>
    </location>
</feature>
<evidence type="ECO:0000256" key="2">
    <source>
        <dbReference type="ARBA" id="ARBA00022448"/>
    </source>
</evidence>
<evidence type="ECO:0000256" key="9">
    <source>
        <dbReference type="ARBA" id="ARBA00061644"/>
    </source>
</evidence>
<keyword evidence="5" id="KW-0547">Nucleotide-binding</keyword>
<keyword evidence="6" id="KW-0067">ATP-binding</keyword>
<evidence type="ECO:0000259" key="12">
    <source>
        <dbReference type="PROSITE" id="PS50893"/>
    </source>
</evidence>
<evidence type="ECO:0000256" key="5">
    <source>
        <dbReference type="ARBA" id="ARBA00022741"/>
    </source>
</evidence>
<dbReference type="FunFam" id="3.40.50.300:FF:000299">
    <property type="entry name" value="ABC transporter ATP-binding protein/permease"/>
    <property type="match status" value="1"/>
</dbReference>
<dbReference type="EMBL" id="CP002801">
    <property type="protein sequence ID" value="AEH09231.1"/>
    <property type="molecule type" value="Genomic_DNA"/>
</dbReference>
<evidence type="ECO:0000256" key="1">
    <source>
        <dbReference type="ARBA" id="ARBA00004651"/>
    </source>
</evidence>
<dbReference type="Pfam" id="PF00664">
    <property type="entry name" value="ABC_membrane"/>
    <property type="match status" value="2"/>
</dbReference>
<feature type="transmembrane region" description="Helical" evidence="11">
    <location>
        <begin position="273"/>
        <end position="295"/>
    </location>
</feature>
<dbReference type="InterPro" id="IPR027417">
    <property type="entry name" value="P-loop_NTPase"/>
</dbReference>
<keyword evidence="7 11" id="KW-1133">Transmembrane helix</keyword>
<feature type="domain" description="ABC transmembrane type-1" evidence="13">
    <location>
        <begin position="52"/>
        <end position="332"/>
    </location>
</feature>
<feature type="domain" description="ABC transporter" evidence="12">
    <location>
        <begin position="366"/>
        <end position="624"/>
    </location>
</feature>
<dbReference type="GO" id="GO:0005524">
    <property type="term" value="F:ATP binding"/>
    <property type="evidence" value="ECO:0007669"/>
    <property type="project" value="UniProtKB-KW"/>
</dbReference>
<feature type="domain" description="ABC transporter" evidence="12">
    <location>
        <begin position="1093"/>
        <end position="1328"/>
    </location>
</feature>
<feature type="region of interest" description="Disordered" evidence="10">
    <location>
        <begin position="629"/>
        <end position="654"/>
    </location>
</feature>
<evidence type="ECO:0000256" key="11">
    <source>
        <dbReference type="SAM" id="Phobius"/>
    </source>
</evidence>
<keyword evidence="3" id="KW-1003">Cell membrane</keyword>
<feature type="region of interest" description="Disordered" evidence="10">
    <location>
        <begin position="1"/>
        <end position="21"/>
    </location>
</feature>
<evidence type="ECO:0000313" key="14">
    <source>
        <dbReference type="EMBL" id="AEH09231.1"/>
    </source>
</evidence>
<feature type="transmembrane region" description="Helical" evidence="11">
    <location>
        <begin position="301"/>
        <end position="318"/>
    </location>
</feature>
<dbReference type="PROSITE" id="PS00211">
    <property type="entry name" value="ABC_TRANSPORTER_1"/>
    <property type="match status" value="2"/>
</dbReference>
<dbReference type="FunFam" id="3.40.50.300:FF:000604">
    <property type="entry name" value="ABC transporter B family member 28"/>
    <property type="match status" value="1"/>
</dbReference>
<dbReference type="InterPro" id="IPR017871">
    <property type="entry name" value="ABC_transporter-like_CS"/>
</dbReference>
<evidence type="ECO:0000256" key="10">
    <source>
        <dbReference type="SAM" id="MobiDB-lite"/>
    </source>
</evidence>
<dbReference type="GO" id="GO:0015421">
    <property type="term" value="F:ABC-type oligopeptide transporter activity"/>
    <property type="evidence" value="ECO:0007669"/>
    <property type="project" value="TreeGrafter"/>
</dbReference>
<dbReference type="PROSITE" id="PS50929">
    <property type="entry name" value="ABC_TM1F"/>
    <property type="match status" value="2"/>
</dbReference>
<dbReference type="SMART" id="SM00382">
    <property type="entry name" value="AAA"/>
    <property type="match status" value="2"/>
</dbReference>
<evidence type="ECO:0000256" key="8">
    <source>
        <dbReference type="ARBA" id="ARBA00023136"/>
    </source>
</evidence>
<dbReference type="GO" id="GO:0016887">
    <property type="term" value="F:ATP hydrolysis activity"/>
    <property type="evidence" value="ECO:0007669"/>
    <property type="project" value="InterPro"/>
</dbReference>
<dbReference type="InterPro" id="IPR039421">
    <property type="entry name" value="Type_1_exporter"/>
</dbReference>
<keyword evidence="4 11" id="KW-0812">Transmembrane</keyword>
<protein>
    <submittedName>
        <fullName evidence="14">ABC transporter related protein</fullName>
    </submittedName>
</protein>
<proteinExistence type="inferred from homology"/>
<feature type="transmembrane region" description="Helical" evidence="11">
    <location>
        <begin position="997"/>
        <end position="1016"/>
    </location>
</feature>
<comment type="subcellular location">
    <subcellularLocation>
        <location evidence="1">Cell membrane</location>
        <topology evidence="1">Multi-pass membrane protein</topology>
    </subcellularLocation>
</comment>
<feature type="transmembrane region" description="Helical" evidence="11">
    <location>
        <begin position="173"/>
        <end position="203"/>
    </location>
</feature>
<dbReference type="InterPro" id="IPR036640">
    <property type="entry name" value="ABC1_TM_sf"/>
</dbReference>
<keyword evidence="15" id="KW-1185">Reference proteome</keyword>
<feature type="compositionally biased region" description="Low complexity" evidence="10">
    <location>
        <begin position="1"/>
        <end position="13"/>
    </location>
</feature>
<dbReference type="InterPro" id="IPR011527">
    <property type="entry name" value="ABC1_TM_dom"/>
</dbReference>
<feature type="transmembrane region" description="Helical" evidence="11">
    <location>
        <begin position="809"/>
        <end position="830"/>
    </location>
</feature>
<feature type="compositionally biased region" description="Pro residues" evidence="10">
    <location>
        <begin position="1353"/>
        <end position="1362"/>
    </location>
</feature>
<feature type="transmembrane region" description="Helical" evidence="11">
    <location>
        <begin position="775"/>
        <end position="797"/>
    </location>
</feature>
<organism evidence="14 15">
    <name type="scientific">Candidatus Protofrankia datiscae</name>
    <dbReference type="NCBI Taxonomy" id="2716812"/>
    <lineage>
        <taxon>Bacteria</taxon>
        <taxon>Bacillati</taxon>
        <taxon>Actinomycetota</taxon>
        <taxon>Actinomycetes</taxon>
        <taxon>Frankiales</taxon>
        <taxon>Frankiaceae</taxon>
        <taxon>Protofrankia</taxon>
    </lineage>
</organism>
<dbReference type="Gene3D" id="1.20.1560.10">
    <property type="entry name" value="ABC transporter type 1, transmembrane domain"/>
    <property type="match status" value="2"/>
</dbReference>